<feature type="region of interest" description="Disordered" evidence="3">
    <location>
        <begin position="4271"/>
        <end position="4306"/>
    </location>
</feature>
<feature type="region of interest" description="Disordered" evidence="3">
    <location>
        <begin position="1900"/>
        <end position="1920"/>
    </location>
</feature>
<feature type="region of interest" description="Disordered" evidence="3">
    <location>
        <begin position="3448"/>
        <end position="3628"/>
    </location>
</feature>
<feature type="region of interest" description="Disordered" evidence="3">
    <location>
        <begin position="2949"/>
        <end position="2974"/>
    </location>
</feature>
<feature type="compositionally biased region" description="Basic and acidic residues" evidence="3">
    <location>
        <begin position="9"/>
        <end position="19"/>
    </location>
</feature>
<gene>
    <name evidence="6" type="ORF">BN1204_030230</name>
    <name evidence="5" type="ORF">NCLIV_030230</name>
</gene>
<feature type="region of interest" description="Disordered" evidence="3">
    <location>
        <begin position="986"/>
        <end position="1013"/>
    </location>
</feature>
<evidence type="ECO:0000259" key="4">
    <source>
        <dbReference type="Pfam" id="PF08638"/>
    </source>
</evidence>
<dbReference type="GO" id="GO:0016592">
    <property type="term" value="C:mediator complex"/>
    <property type="evidence" value="ECO:0007669"/>
    <property type="project" value="UniProtKB-UniRule"/>
</dbReference>
<feature type="compositionally biased region" description="Low complexity" evidence="3">
    <location>
        <begin position="2186"/>
        <end position="2200"/>
    </location>
</feature>
<feature type="region of interest" description="Disordered" evidence="3">
    <location>
        <begin position="591"/>
        <end position="667"/>
    </location>
</feature>
<feature type="compositionally biased region" description="Low complexity" evidence="3">
    <location>
        <begin position="1384"/>
        <end position="1401"/>
    </location>
</feature>
<feature type="region of interest" description="Disordered" evidence="3">
    <location>
        <begin position="1410"/>
        <end position="1431"/>
    </location>
</feature>
<feature type="region of interest" description="Disordered" evidence="3">
    <location>
        <begin position="2057"/>
        <end position="2121"/>
    </location>
</feature>
<sequence>MSLLASSPRDADRADREESVLADPSEEENRRAASSLIRTALIQYCRHTREILLKLFLLDVGWIRQPHHGVVEKLLQEIAAMDQQKQRIPQDALMSQWQLNQQIPPLLPPAPLIDAAVDVLATGMYRRLPLLLPLQLLGKASETKGEEEESAMDEVRRRVADALLLRLHFSPIPKKEVYIHLEKDAHVHISLPHEVRVTAVSDLTTLQALAARLTILEGNGFGTDAVAAASLGVTNPGGSPPLGVNATLLFLLRSRLASVAERLQLQESEAELLRWQAQVRENAARQLENLEAEKGLLLSVVDVKRSDASPEPYSPFSVPASTALAADATEDEELAAALASFASPGRAVLPPAASQPAAVDAFFAVWTTARRVSGCTEMDLLRDQALRLLRVSSAASLSASRLSCTSPKAPRRLLLSHVTYRALATHVSRSGELDVPLSLSLPPAGTPHAGSTARAEVLPRGSAGGETEDATGDSREETVATQRAHVLRLAAGAESEEEADEDMRLWRERERENGEEERFFVPLATAAAVAADAEADWETDATDAAGGDGEKDAGREGKKTVVLLQLQILGGFDVACADLRNKCLQALMKTPGGGAASAPALGDAQPRNNAAVREADGETRDSGAETGNGRGEGQNGEGERRGAESSAAVQVSSGPSGGAEPSGGRTVGSVVGKETAAMPVSLAFVLCSSTWRVSVTLWPLHPMMDLFERSFHSSFSCGSLCEADAFALSVVSQQACWRALSTWQPSMMLLEDWVFCASQCLSLLQLLTLAYHLRFPLLSFRPAAPSADAPSGRGLGEVDAARVEDEQTRQRTDPAREGEQMRAELEDKGLVSLCKAAAPDSLDFLVDSHSIPVSPFSPLPPSPATSSLSPCGVSPSTCLLRLFYYGQPCELSIDATTGAGQFRCPWLPRRLQHLLLSVPRSLRDLLQLLPLVRRAAFHLLLGDAAVALGKDRFDLLPAPPELTAWTVAAPVAVDVHAHLRAQERAPGLLKQRNAAGDGAGAGDQASEGGENDWTARLGEGERQAPSPTQSLGGVLASEAAEALEKLLHLRAYELASTPTPTPRPIGVPKPKKRGRDAETPRDAGEAARDLEEAEPGLAGRNREGEAREAGREGGSPTFLSATFRTSTAFFRIRVSDEESDALVSSSRLTSDAFLVASVLFDDDVVGCSYLLFPAAREPVSAPVATAFADALGVLFAEERPGNRASLAPKQRGLFASVRLHHLPFRLTLREDERGEQGGKSVRSSQGEDERKPLLRISVKNYLHAIRTLLKRHAGLLRQLSGLSLLLPLALPCAAKADVLLELQRDDQEGRFASPSTVEGEAPSSPLAAVAALPDLSTVASGPSTRCDAHNDCAREKSGATPRERRGACGSRCLYLQPFLVSRISPESSSGPGDGSSDSPDGVRTIQEQMGEEARGGQNDSPRHQPEDPEEESLLLECTVDKDASEALAGQPRGGRALLSFLFSPPLCEGRSAFVFRDSARDTSRGSSVPRLPISVSAFNAFYLLVTARRLAFVCRPETAQASEVILPLSDFLKSLPSDAGHGESSSFPCPASLFASRCSTGARAEAVVENRAELEGSREDDGRTRAGARRRGDGGEREREFCSPAVKLLWRVRESETGTEGRDSERETRGEGAAEPLGEDAPDRGDRRPLSRPPSEVDIECTCQIRHVQTCTNRRVGGLAASPGDRPEPGEREVKPGGDDGRNGEPQAHADDRHSLPPPADDLSSLVTMQCSDLRAVCTLPSDADARGLSHEKTRASPASPVASLSPVASFARTLGRCVAAFLRLEMYIHLHSDLLFLQRHAYGKSLEIRACFPGALIFFLRTPSRRRTRDWRSDASLSRVAFSPFLGHRTAPHPDRVSDLAAETEDAYETLKCTIALASLAPHLSAACVSSDSSERPDSLSLPTCAPNSPGGPAATPPAPVSRRPLFPHLFPGVSSLAPRSSLSPAFASAFSLSGAPLGAASLLAFDVEASSPELSWLFSRQVEAGRALLPRQLGTALQLLSSSAEMLASYLSLHACLLLMRPVRRRTPFTAHFRQLQQKRVVAFRKTDLFSALLQPHDGEKRQKEGEAALAGTAETPTDVAPTSELSGSPHGGAPAAGKSREESTSGDSKERAGNAPVHMAFSDVCDSPEKSIRALSDAAAAAGLELTHVYIQAITPARATQTPAARGSGESAAFSPGHKSTALSSLPLSEPSLSGEETAALEEDSTLASASLPALLLRVPGLPPVLLRLDPACRCCLRLYIVLQETRERPLERGSSSREETPRCAAHAPRAPPGEAAGEPRQADAGEPSAYIRGHAVARGGPPGRTEQARAATGSGAAGAKTVQYVDMDAAASVALLASLDEAVKSEKREEREMLSRIHHAASFQVLLLASFAAALKHFASAACVAIRVDQGEQKEGTFKVKREKGAGEEASGTGTAERETRAKAPRRGLLAPAVSSFFLLGASSSPSDSKRSSSLLAELPRLFLGPGTCLKLSCASPLLGGTHSLCTTAPVASLFFFPGLLLPQVLLPLLQFCRVFAVYSTAKVALNPAAILSSSGSPPALADASAALSAPVTVESVVLSAASVAQKLPSSEAKADAPGPPPREEKDEGNDSALTLWVSYTDFATRARCVFPRWARSSLSTGPDAREGRNADPSGAAVKVEGEGEDGCAGLFSGGLLSDPQEKWKFVRPKLFNLPWPLLANGGAATLSQGPQREQSQEDSKESEKEKIPRRTPCTEIAWSSATTQALLAPWGSALVSQRPSVSAETQDEIPPLLPRLHTDPDGCVRVVLPFFQLRLGPVSPAGSKDSERHRSLSVLKSFMCYVAPCLPLNNIPTFIAHLLQSLALRARQKEPSPSASFPSSARDALQESAAWLLQPLRSLAAHLAFHSALISLRRERQQEREEKGKTGEKGEKNEMGEPQTRGGAPLPSFPPLPSSACGEDDCITYQVVYVTGCPEEGAKKETFKEASAPWTGARGRSDETQGRDAPRVEDSDARLREEWLYRCYYPSLSESLNADPSFVRFCCLVEELHEGLFQYYRLYRNKYLRMRTVLGNVFAYLDARNWRVDIHRNPELRALVVEKKADLASRPARARSNTASLPSSASDAGHGEGEGDSGDRGKETSSHGVGNGARPHGAPETPSLKESKREGCSLAEIETPPTGIPLLVPLPKLPFIECRFLPQQAPDSLCMEFALHRLLPLHHCRFYSLLHFLHLLPPRLEISSLLPPALPPPPTHPVLLLQPRVKVPPSDSRASSALPSPEDTPQPQEVSQGRGSVSSSLASSASSTVSGAERRAGESATEGKGEEATDDASKDRDLLKSREAVAGAEAPPNRLAQRTPSPHTALSPFSVYRCFTAALKVHPFPPPHVSLIHVQGIKLPALLQELQRHERLVSTAVLKPQMERASRNFHLAISYSLAACASLFFGAVDFDGLARALQKLVSQHQAADAREAPGKLGQAQLHAPLPSSVTASQTARPAGPAASSSEKLLQPDVPSTLAPPASCNADAVPRHSQRPASRASGASPSLVEHPQSFGRVASPAHPAGGPRSGSPCASASPQQREGHGEHGGRTGLAGDAGTPPKTFAGGFVPRTVPATGASHASQDVSPTRHVPVRVAESRGAPAGHSEGVGGPRAHAPQTVAAHARSVSPLAAERAFPNQRPQEAQGRRSSDVDLLQRGTQARHFGSALAPRGMESDLRRGMPAEASATQMEGGLQDVRRCLSSPPAERDKAAGLGFSGVHMGCPGGGDAVRGLQKAGIGSPLRGSVSGAPHGVPAQRQQMPLRPNAESHAYDGRVNGEVPADGGGAAQGGRRVAECSVGACQETGLVAVHQTLRGMRPAVQPQPEASRHAMYVHDPSQGAYRQAGAVASQSHPQGGQVAMAHAGVRGAAAPQELQMGVKGVSEPHIVHGQELSIGQTRQAAPPLQGQPQEAFGANLQLTKEGYAFGAERPDIGRLARYSGAGEGGREQAPRGSSVQQTEAFHGAHGFAHGNHPHQAAASHFHLLQHQGSQQVGRSLSGQMPQHASPHGSGGARPACVITRQTPPGMPQLGPGDNREASLQARPERVQQQASHQHALHLQQQLSYGVATRGMAGAEGVGTPASPSGVAGVHAQRDANAWRSGGDARVHGAQQIQSPPRSTYPTHANNPEDAQQQQSRTLGADTSSYGVYSNGGQGYPVGSHEVGGTNRFLHQATAAHGQQHVRGVHAQPHLHMQHSRQFEHGMSRQVLHSGVSEGGAGYGGMPPAQVQQERVSVHSTAASRSSHPVCRQRELYQQGNPETGTGGYGYQMQQQAHAMLQQQQNATQPGHAHRDPHQHMHPSGRGGQGW</sequence>
<keyword evidence="1" id="KW-0539">Nucleus</keyword>
<dbReference type="InterPro" id="IPR055122">
    <property type="entry name" value="Med14_N"/>
</dbReference>
<feature type="compositionally biased region" description="Polar residues" evidence="3">
    <location>
        <begin position="4110"/>
        <end position="4147"/>
    </location>
</feature>
<feature type="region of interest" description="Disordered" evidence="3">
    <location>
        <begin position="2251"/>
        <end position="2320"/>
    </location>
</feature>
<keyword evidence="1" id="KW-0805">Transcription regulation</keyword>
<name>F0VHM5_NEOCL</name>
<feature type="compositionally biased region" description="Low complexity" evidence="3">
    <location>
        <begin position="3251"/>
        <end position="3272"/>
    </location>
</feature>
<feature type="compositionally biased region" description="Basic and acidic residues" evidence="3">
    <location>
        <begin position="2699"/>
        <end position="2713"/>
    </location>
</feature>
<accession>F0VHM5</accession>
<evidence type="ECO:0000313" key="5">
    <source>
        <dbReference type="EMBL" id="CBZ53236.1"/>
    </source>
</evidence>
<organism evidence="5 7">
    <name type="scientific">Neospora caninum (strain Liverpool)</name>
    <dbReference type="NCBI Taxonomy" id="572307"/>
    <lineage>
        <taxon>Eukaryota</taxon>
        <taxon>Sar</taxon>
        <taxon>Alveolata</taxon>
        <taxon>Apicomplexa</taxon>
        <taxon>Conoidasida</taxon>
        <taxon>Coccidia</taxon>
        <taxon>Eucoccidiorida</taxon>
        <taxon>Eimeriorina</taxon>
        <taxon>Sarcocystidae</taxon>
        <taxon>Neospora</taxon>
    </lineage>
</organism>
<feature type="compositionally biased region" description="Basic and acidic residues" evidence="3">
    <location>
        <begin position="2101"/>
        <end position="2115"/>
    </location>
</feature>
<dbReference type="InParanoid" id="F0VHM5"/>
<keyword evidence="7" id="KW-1185">Reference proteome</keyword>
<evidence type="ECO:0000256" key="3">
    <source>
        <dbReference type="SAM" id="MobiDB-lite"/>
    </source>
</evidence>
<comment type="function">
    <text evidence="1">Component of the Mediator complex, a coactivator involved in the regulated transcription of nearly all RNA polymerase II-dependent genes. Mediator functions as a bridge to convey information from gene-specific regulatory proteins to the basal RNA polymerase II transcription machinery. Mediator is recruited to promoters by direct interactions with regulatory proteins and serves as a scaffold for the assembly of a functional preinitiation complex with RNA polymerase II and the general transcription factors.</text>
</comment>
<feature type="region of interest" description="Disordered" evidence="3">
    <location>
        <begin position="1674"/>
        <end position="1723"/>
    </location>
</feature>
<feature type="compositionally biased region" description="Basic and acidic residues" evidence="3">
    <location>
        <begin position="1075"/>
        <end position="1090"/>
    </location>
</feature>
<evidence type="ECO:0000256" key="2">
    <source>
        <dbReference type="SAM" id="Coils"/>
    </source>
</evidence>
<reference evidence="5" key="1">
    <citation type="submission" date="2011-02" db="EMBL/GenBank/DDBJ databases">
        <authorList>
            <person name="Aslett M."/>
        </authorList>
    </citation>
    <scope>NUCLEOTIDE SEQUENCE</scope>
    <source>
        <strain evidence="5">Liverpool</strain>
    </source>
</reference>
<feature type="compositionally biased region" description="Gly residues" evidence="3">
    <location>
        <begin position="626"/>
        <end position="636"/>
    </location>
</feature>
<feature type="compositionally biased region" description="Low complexity" evidence="3">
    <location>
        <begin position="2266"/>
        <end position="2283"/>
    </location>
</feature>
<feature type="compositionally biased region" description="Basic and acidic residues" evidence="3">
    <location>
        <begin position="613"/>
        <end position="623"/>
    </location>
</feature>
<feature type="region of interest" description="Disordered" evidence="3">
    <location>
        <begin position="3072"/>
        <end position="3132"/>
    </location>
</feature>
<feature type="compositionally biased region" description="Polar residues" evidence="3">
    <location>
        <begin position="3233"/>
        <end position="3250"/>
    </location>
</feature>
<feature type="region of interest" description="Disordered" evidence="3">
    <location>
        <begin position="3227"/>
        <end position="3298"/>
    </location>
</feature>
<feature type="domain" description="Mediator complex subunit MED14 N-terminal" evidence="4">
    <location>
        <begin position="37"/>
        <end position="175"/>
    </location>
</feature>
<feature type="compositionally biased region" description="Low complexity" evidence="3">
    <location>
        <begin position="4271"/>
        <end position="4280"/>
    </location>
</feature>
<feature type="region of interest" description="Disordered" evidence="3">
    <location>
        <begin position="2573"/>
        <end position="2595"/>
    </location>
</feature>
<dbReference type="Pfam" id="PF08638">
    <property type="entry name" value="Med14"/>
    <property type="match status" value="1"/>
</dbReference>
<dbReference type="VEuPathDB" id="ToxoDB:NCLIV_030230"/>
<dbReference type="eggNOG" id="ENOG502SG2J">
    <property type="taxonomic scope" value="Eukaryota"/>
</dbReference>
<feature type="region of interest" description="Disordered" evidence="3">
    <location>
        <begin position="2687"/>
        <end position="2716"/>
    </location>
</feature>
<keyword evidence="2" id="KW-0175">Coiled coil</keyword>
<proteinExistence type="inferred from homology"/>
<feature type="region of interest" description="Disordered" evidence="3">
    <location>
        <begin position="1338"/>
        <end position="1365"/>
    </location>
</feature>
<feature type="compositionally biased region" description="Basic and acidic residues" evidence="3">
    <location>
        <begin position="1346"/>
        <end position="1365"/>
    </location>
</feature>
<feature type="compositionally biased region" description="Basic and acidic residues" evidence="3">
    <location>
        <begin position="2960"/>
        <end position="2974"/>
    </location>
</feature>
<feature type="compositionally biased region" description="Low complexity" evidence="3">
    <location>
        <begin position="3495"/>
        <end position="3506"/>
    </location>
</feature>
<keyword evidence="1" id="KW-0804">Transcription</keyword>
<feature type="compositionally biased region" description="Basic and acidic residues" evidence="3">
    <location>
        <begin position="799"/>
        <end position="820"/>
    </location>
</feature>
<feature type="compositionally biased region" description="Low complexity" evidence="3">
    <location>
        <begin position="1900"/>
        <end position="1915"/>
    </location>
</feature>
<feature type="region of interest" description="Disordered" evidence="3">
    <location>
        <begin position="1054"/>
        <end position="1117"/>
    </location>
</feature>
<feature type="region of interest" description="Disordered" evidence="3">
    <location>
        <begin position="1570"/>
        <end position="1599"/>
    </location>
</feature>
<feature type="region of interest" description="Disordered" evidence="3">
    <location>
        <begin position="1383"/>
        <end position="1402"/>
    </location>
</feature>
<evidence type="ECO:0000313" key="6">
    <source>
        <dbReference type="EMBL" id="CEL67226.1"/>
    </source>
</evidence>
<feature type="region of interest" description="Disordered" evidence="3">
    <location>
        <begin position="3986"/>
        <end position="4058"/>
    </location>
</feature>
<dbReference type="GeneID" id="13443595"/>
<feature type="compositionally biased region" description="Basic and acidic residues" evidence="3">
    <location>
        <begin position="1100"/>
        <end position="1111"/>
    </location>
</feature>
<evidence type="ECO:0000256" key="1">
    <source>
        <dbReference type="RuleBase" id="RU365082"/>
    </source>
</evidence>
<comment type="similarity">
    <text evidence="1">Belongs to the Mediator complex subunit 14 family.</text>
</comment>
<feature type="compositionally biased region" description="Basic and acidic residues" evidence="3">
    <location>
        <begin position="2880"/>
        <end position="2900"/>
    </location>
</feature>
<feature type="region of interest" description="Disordered" evidence="3">
    <location>
        <begin position="2162"/>
        <end position="2208"/>
    </location>
</feature>
<dbReference type="EMBL" id="LN714483">
    <property type="protein sequence ID" value="CEL67226.1"/>
    <property type="molecule type" value="Genomic_DNA"/>
</dbReference>
<feature type="region of interest" description="Disordered" evidence="3">
    <location>
        <begin position="786"/>
        <end position="820"/>
    </location>
</feature>
<feature type="compositionally biased region" description="Basic and acidic residues" evidence="3">
    <location>
        <begin position="2059"/>
        <end position="2069"/>
    </location>
</feature>
<feature type="region of interest" description="Disordered" evidence="3">
    <location>
        <begin position="2406"/>
        <end position="2426"/>
    </location>
</feature>
<reference evidence="5" key="2">
    <citation type="submission" date="2011-03" db="EMBL/GenBank/DDBJ databases">
        <title>Comparative genomics and transcriptomics of Neospora caninum and Toxoplasma gondii.</title>
        <authorList>
            <person name="Reid A.J."/>
            <person name="Sohal A."/>
            <person name="Harris D."/>
            <person name="Quail M."/>
            <person name="Sanders M."/>
            <person name="Berriman M."/>
            <person name="Wastling J.M."/>
            <person name="Pain A."/>
        </authorList>
    </citation>
    <scope>NUCLEOTIDE SEQUENCE</scope>
    <source>
        <strain evidence="5">Liverpool</strain>
    </source>
</reference>
<dbReference type="Proteomes" id="UP000007494">
    <property type="component" value="Chromosome VIII"/>
</dbReference>
<dbReference type="GO" id="GO:0003712">
    <property type="term" value="F:transcription coregulator activity"/>
    <property type="evidence" value="ECO:0007669"/>
    <property type="project" value="UniProtKB-UniRule"/>
</dbReference>
<feature type="compositionally biased region" description="Polar residues" evidence="3">
    <location>
        <begin position="3986"/>
        <end position="4002"/>
    </location>
</feature>
<evidence type="ECO:0000313" key="7">
    <source>
        <dbReference type="Proteomes" id="UP000007494"/>
    </source>
</evidence>
<feature type="compositionally biased region" description="Low complexity" evidence="3">
    <location>
        <begin position="596"/>
        <end position="606"/>
    </location>
</feature>
<dbReference type="OrthoDB" id="332665at2759"/>
<feature type="region of interest" description="Disordered" evidence="3">
    <location>
        <begin position="1612"/>
        <end position="1655"/>
    </location>
</feature>
<feature type="compositionally biased region" description="Basic and acidic residues" evidence="3">
    <location>
        <begin position="1685"/>
        <end position="1715"/>
    </location>
</feature>
<feature type="region of interest" description="Disordered" evidence="3">
    <location>
        <begin position="3936"/>
        <end position="3957"/>
    </location>
</feature>
<dbReference type="RefSeq" id="XP_003883268.1">
    <property type="nucleotide sequence ID" value="XM_003883219.1"/>
</dbReference>
<feature type="region of interest" description="Disordered" evidence="3">
    <location>
        <begin position="1"/>
        <end position="28"/>
    </location>
</feature>
<protein>
    <recommendedName>
        <fullName evidence="1">Mediator of RNA polymerase II transcription subunit 14</fullName>
    </recommendedName>
    <alternativeName>
        <fullName evidence="1">Mediator complex subunit 14</fullName>
    </alternativeName>
</protein>
<feature type="region of interest" description="Disordered" evidence="3">
    <location>
        <begin position="4075"/>
        <end position="4160"/>
    </location>
</feature>
<feature type="compositionally biased region" description="Low complexity" evidence="3">
    <location>
        <begin position="4047"/>
        <end position="4058"/>
    </location>
</feature>
<comment type="subcellular location">
    <subcellularLocation>
        <location evidence="1">Nucleus</location>
    </subcellularLocation>
</comment>
<feature type="coiled-coil region" evidence="2">
    <location>
        <begin position="265"/>
        <end position="300"/>
    </location>
</feature>
<feature type="region of interest" description="Disordered" evidence="3">
    <location>
        <begin position="444"/>
        <end position="477"/>
    </location>
</feature>
<reference evidence="7" key="3">
    <citation type="journal article" date="2012" name="PLoS Pathog.">
        <title>Comparative genomics of the apicomplexan parasites Toxoplasma gondii and Neospora caninum: Coccidia differing in host range and transmission strategy.</title>
        <authorList>
            <person name="Reid A.J."/>
            <person name="Vermont S.J."/>
            <person name="Cotton J.A."/>
            <person name="Harris D."/>
            <person name="Hill-Cawthorne G.A."/>
            <person name="Konen-Waisman S."/>
            <person name="Latham S.M."/>
            <person name="Mourier T."/>
            <person name="Norton R."/>
            <person name="Quail M.A."/>
            <person name="Sanders M."/>
            <person name="Shanmugam D."/>
            <person name="Sohal A."/>
            <person name="Wasmuth J.D."/>
            <person name="Brunk B."/>
            <person name="Grigg M.E."/>
            <person name="Howard J.C."/>
            <person name="Parkinson J."/>
            <person name="Roos D.S."/>
            <person name="Trees A.J."/>
            <person name="Berriman M."/>
            <person name="Pain A."/>
            <person name="Wastling J.M."/>
        </authorList>
    </citation>
    <scope>NUCLEOTIDE SEQUENCE [LARGE SCALE GENOMIC DNA]</scope>
    <source>
        <strain evidence="7">Liverpool</strain>
    </source>
</reference>
<dbReference type="OMA" id="FIECRFL"/>
<dbReference type="EMBL" id="FR823390">
    <property type="protein sequence ID" value="CBZ53236.1"/>
    <property type="molecule type" value="Genomic_DNA"/>
</dbReference>
<feature type="compositionally biased region" description="Basic and acidic residues" evidence="3">
    <location>
        <begin position="2251"/>
        <end position="2265"/>
    </location>
</feature>
<feature type="compositionally biased region" description="Basic and acidic residues" evidence="3">
    <location>
        <begin position="3090"/>
        <end position="3106"/>
    </location>
</feature>
<reference evidence="6" key="4">
    <citation type="journal article" date="2015" name="PLoS ONE">
        <title>Comprehensive Evaluation of Toxoplasma gondii VEG and Neospora caninum LIV Genomes with Tachyzoite Stage Transcriptome and Proteome Defines Novel Transcript Features.</title>
        <authorList>
            <person name="Ramaprasad A."/>
            <person name="Mourier T."/>
            <person name="Naeem R."/>
            <person name="Malas T.B."/>
            <person name="Moussa E."/>
            <person name="Panigrahi A."/>
            <person name="Vermont S.J."/>
            <person name="Otto T.D."/>
            <person name="Wastling J."/>
            <person name="Pain A."/>
        </authorList>
    </citation>
    <scope>NUCLEOTIDE SEQUENCE</scope>
    <source>
        <strain evidence="6">Liverpool</strain>
    </source>
</reference>
<feature type="compositionally biased region" description="Basic and acidic residues" evidence="3">
    <location>
        <begin position="1612"/>
        <end position="1632"/>
    </location>
</feature>
<feature type="region of interest" description="Disordered" evidence="3">
    <location>
        <begin position="2622"/>
        <end position="2645"/>
    </location>
</feature>
<feature type="compositionally biased region" description="Polar residues" evidence="3">
    <location>
        <begin position="3076"/>
        <end position="3087"/>
    </location>
</feature>
<comment type="subunit">
    <text evidence="1">Component of the Mediator complex.</text>
</comment>
<keyword evidence="1" id="KW-0010">Activator</keyword>
<feature type="compositionally biased region" description="Basic and acidic residues" evidence="3">
    <location>
        <begin position="3273"/>
        <end position="3298"/>
    </location>
</feature>
<feature type="region of interest" description="Disordered" evidence="3">
    <location>
        <begin position="2880"/>
        <end position="2916"/>
    </location>
</feature>
<feature type="region of interest" description="Disordered" evidence="3">
    <location>
        <begin position="533"/>
        <end position="554"/>
    </location>
</feature>
<feature type="compositionally biased region" description="Low complexity" evidence="3">
    <location>
        <begin position="2089"/>
        <end position="2100"/>
    </location>
</feature>